<dbReference type="InterPro" id="IPR015020">
    <property type="entry name" value="Rv2525c-like_Glyco_Hydro-like"/>
</dbReference>
<dbReference type="SUPFAM" id="SSF51445">
    <property type="entry name" value="(Trans)glycosidases"/>
    <property type="match status" value="1"/>
</dbReference>
<dbReference type="Gene3D" id="3.20.20.80">
    <property type="entry name" value="Glycosidases"/>
    <property type="match status" value="1"/>
</dbReference>
<evidence type="ECO:0000259" key="1">
    <source>
        <dbReference type="Pfam" id="PF08924"/>
    </source>
</evidence>
<protein>
    <submittedName>
        <fullName evidence="2">DUF1906 domain-containing protein</fullName>
    </submittedName>
</protein>
<reference evidence="3" key="1">
    <citation type="submission" date="2018-07" db="EMBL/GenBank/DDBJ databases">
        <title>Streptacidiphilus bronchialis DSM 106435 chromosome.</title>
        <authorList>
            <person name="Batra D."/>
            <person name="Gulvik C.A."/>
        </authorList>
    </citation>
    <scope>NUCLEOTIDE SEQUENCE [LARGE SCALE GENOMIC DNA]</scope>
    <source>
        <strain evidence="3">DSM 106435</strain>
    </source>
</reference>
<accession>A0A345T647</accession>
<gene>
    <name evidence="2" type="ORF">C7M71_016185</name>
</gene>
<evidence type="ECO:0000313" key="2">
    <source>
        <dbReference type="EMBL" id="AXI81452.1"/>
    </source>
</evidence>
<dbReference type="KEGG" id="stri:C7M71_016185"/>
<sequence>MFAAAQPASADELPVNLFTGRGFDACAAPSLTTMRRWARHSPYGAAGIYFGGINRACAQPRLTPDWVASVDRMGWRLLPLYAGLQAPCRKGGHRLRRIDPAQARDQGRDQAADAVSRADALGLDQGSALYLDMENYPRGNARCTRAVLDFVVGWTVEIQDSGYWAGFYSSADSGIADLAAARRAGLGPLPDALWYAHWNGRARTSKAKHLSPQAWSDHQRVHQYRGNVRESYGGAALTVDRNAVDSAVAVVRY</sequence>
<evidence type="ECO:0000313" key="3">
    <source>
        <dbReference type="Proteomes" id="UP000249340"/>
    </source>
</evidence>
<dbReference type="Pfam" id="PF08924">
    <property type="entry name" value="Rv2525c_GlyHyd-like"/>
    <property type="match status" value="1"/>
</dbReference>
<name>A0A345T647_9ACTN</name>
<dbReference type="InterPro" id="IPR017853">
    <property type="entry name" value="GH"/>
</dbReference>
<dbReference type="EMBL" id="CP031264">
    <property type="protein sequence ID" value="AXI81452.1"/>
    <property type="molecule type" value="Genomic_DNA"/>
</dbReference>
<dbReference type="Proteomes" id="UP000249340">
    <property type="component" value="Chromosome"/>
</dbReference>
<organism evidence="2 3">
    <name type="scientific">Peterkaempfera bronchialis</name>
    <dbReference type="NCBI Taxonomy" id="2126346"/>
    <lineage>
        <taxon>Bacteria</taxon>
        <taxon>Bacillati</taxon>
        <taxon>Actinomycetota</taxon>
        <taxon>Actinomycetes</taxon>
        <taxon>Kitasatosporales</taxon>
        <taxon>Streptomycetaceae</taxon>
        <taxon>Peterkaempfera</taxon>
    </lineage>
</organism>
<keyword evidence="3" id="KW-1185">Reference proteome</keyword>
<proteinExistence type="predicted"/>
<dbReference type="AlphaFoldDB" id="A0A345T647"/>
<feature type="domain" description="Rv2525c-like glycoside hydrolase-like" evidence="1">
    <location>
        <begin position="37"/>
        <end position="244"/>
    </location>
</feature>
<dbReference type="OrthoDB" id="5171321at2"/>